<keyword evidence="3" id="KW-1185">Reference proteome</keyword>
<organism evidence="2 3">
    <name type="scientific">Amycolatopsis acidicola</name>
    <dbReference type="NCBI Taxonomy" id="2596893"/>
    <lineage>
        <taxon>Bacteria</taxon>
        <taxon>Bacillati</taxon>
        <taxon>Actinomycetota</taxon>
        <taxon>Actinomycetes</taxon>
        <taxon>Pseudonocardiales</taxon>
        <taxon>Pseudonocardiaceae</taxon>
        <taxon>Amycolatopsis</taxon>
    </lineage>
</organism>
<dbReference type="RefSeq" id="WP_144758184.1">
    <property type="nucleotide sequence ID" value="NZ_VMNW02000133.1"/>
</dbReference>
<evidence type="ECO:0000313" key="2">
    <source>
        <dbReference type="EMBL" id="KAA9149741.1"/>
    </source>
</evidence>
<protein>
    <submittedName>
        <fullName evidence="2">Uncharacterized protein</fullName>
    </submittedName>
</protein>
<comment type="caution">
    <text evidence="2">The sequence shown here is derived from an EMBL/GenBank/DDBJ whole genome shotgun (WGS) entry which is preliminary data.</text>
</comment>
<keyword evidence="1" id="KW-0472">Membrane</keyword>
<evidence type="ECO:0000313" key="3">
    <source>
        <dbReference type="Proteomes" id="UP000319769"/>
    </source>
</evidence>
<dbReference type="EMBL" id="VMNW02000133">
    <property type="protein sequence ID" value="KAA9149741.1"/>
    <property type="molecule type" value="Genomic_DNA"/>
</dbReference>
<accession>A0A5N0UK55</accession>
<feature type="transmembrane region" description="Helical" evidence="1">
    <location>
        <begin position="53"/>
        <end position="71"/>
    </location>
</feature>
<sequence length="77" mass="8113">MSPADVLTLVTAVLGVALLVVVIVRTVFKELAVGRRSTDSATARTSRIRRLDIVAVVLTVLTVIGAVWRIVAGLTAT</sequence>
<dbReference type="AlphaFoldDB" id="A0A5N0UK55"/>
<gene>
    <name evidence="2" type="ORF">FPZ12_042610</name>
</gene>
<dbReference type="Proteomes" id="UP000319769">
    <property type="component" value="Unassembled WGS sequence"/>
</dbReference>
<reference evidence="2" key="1">
    <citation type="submission" date="2019-09" db="EMBL/GenBank/DDBJ databases">
        <authorList>
            <person name="Teo W.F.A."/>
            <person name="Duangmal K."/>
        </authorList>
    </citation>
    <scope>NUCLEOTIDE SEQUENCE [LARGE SCALE GENOMIC DNA]</scope>
    <source>
        <strain evidence="2">K81G1</strain>
    </source>
</reference>
<keyword evidence="1" id="KW-0812">Transmembrane</keyword>
<name>A0A5N0UK55_9PSEU</name>
<keyword evidence="1" id="KW-1133">Transmembrane helix</keyword>
<proteinExistence type="predicted"/>
<feature type="transmembrane region" description="Helical" evidence="1">
    <location>
        <begin position="6"/>
        <end position="28"/>
    </location>
</feature>
<evidence type="ECO:0000256" key="1">
    <source>
        <dbReference type="SAM" id="Phobius"/>
    </source>
</evidence>